<feature type="compositionally biased region" description="Polar residues" evidence="8">
    <location>
        <begin position="654"/>
        <end position="673"/>
    </location>
</feature>
<feature type="compositionally biased region" description="Polar residues" evidence="8">
    <location>
        <begin position="711"/>
        <end position="726"/>
    </location>
</feature>
<feature type="region of interest" description="Disordered" evidence="8">
    <location>
        <begin position="938"/>
        <end position="964"/>
    </location>
</feature>
<feature type="region of interest" description="Disordered" evidence="8">
    <location>
        <begin position="274"/>
        <end position="853"/>
    </location>
</feature>
<gene>
    <name evidence="10" type="ORF">MGL_1390</name>
</gene>
<feature type="compositionally biased region" description="Polar residues" evidence="8">
    <location>
        <begin position="18"/>
        <end position="35"/>
    </location>
</feature>
<evidence type="ECO:0000256" key="1">
    <source>
        <dbReference type="ARBA" id="ARBA00004123"/>
    </source>
</evidence>
<dbReference type="InterPro" id="IPR005635">
    <property type="entry name" value="Inner_centromere_prot_ARK-bd"/>
</dbReference>
<dbReference type="OMA" id="DEIFGCQ"/>
<feature type="compositionally biased region" description="Basic and acidic residues" evidence="8">
    <location>
        <begin position="772"/>
        <end position="783"/>
    </location>
</feature>
<evidence type="ECO:0000256" key="5">
    <source>
        <dbReference type="ARBA" id="ARBA00022829"/>
    </source>
</evidence>
<dbReference type="Proteomes" id="UP000008837">
    <property type="component" value="Unassembled WGS sequence"/>
</dbReference>
<feature type="compositionally biased region" description="Low complexity" evidence="8">
    <location>
        <begin position="1"/>
        <end position="12"/>
    </location>
</feature>
<dbReference type="Pfam" id="PF03941">
    <property type="entry name" value="INCENP_ARK-bind"/>
    <property type="match status" value="1"/>
</dbReference>
<dbReference type="InParanoid" id="A8PXB4"/>
<keyword evidence="4" id="KW-0963">Cytoplasm</keyword>
<feature type="compositionally biased region" description="Low complexity" evidence="8">
    <location>
        <begin position="46"/>
        <end position="76"/>
    </location>
</feature>
<evidence type="ECO:0000256" key="6">
    <source>
        <dbReference type="ARBA" id="ARBA00023212"/>
    </source>
</evidence>
<evidence type="ECO:0000256" key="2">
    <source>
        <dbReference type="ARBA" id="ARBA00004186"/>
    </source>
</evidence>
<keyword evidence="7" id="KW-0539">Nucleus</keyword>
<feature type="compositionally biased region" description="Low complexity" evidence="8">
    <location>
        <begin position="839"/>
        <end position="853"/>
    </location>
</feature>
<feature type="compositionally biased region" description="Basic residues" evidence="8">
    <location>
        <begin position="944"/>
        <end position="953"/>
    </location>
</feature>
<evidence type="ECO:0000256" key="7">
    <source>
        <dbReference type="ARBA" id="ARBA00023242"/>
    </source>
</evidence>
<dbReference type="RefSeq" id="XP_001731207.1">
    <property type="nucleotide sequence ID" value="XM_001731155.1"/>
</dbReference>
<feature type="region of interest" description="Disordered" evidence="8">
    <location>
        <begin position="1"/>
        <end position="100"/>
    </location>
</feature>
<feature type="compositionally biased region" description="Polar residues" evidence="8">
    <location>
        <begin position="426"/>
        <end position="437"/>
    </location>
</feature>
<comment type="caution">
    <text evidence="10">The sequence shown here is derived from an EMBL/GenBank/DDBJ whole genome shotgun (WGS) entry which is preliminary data.</text>
</comment>
<reference evidence="10 11" key="1">
    <citation type="journal article" date="2007" name="Proc. Natl. Acad. Sci. U.S.A.">
        <title>Dandruff-associated Malassezia genomes reveal convergent and divergent virulence traits shared with plant and human fungal pathogens.</title>
        <authorList>
            <person name="Xu J."/>
            <person name="Saunders C.W."/>
            <person name="Hu P."/>
            <person name="Grant R.A."/>
            <person name="Boekhout T."/>
            <person name="Kuramae E.E."/>
            <person name="Kronstad J.W."/>
            <person name="Deangelis Y.M."/>
            <person name="Reeder N.L."/>
            <person name="Johnstone K.R."/>
            <person name="Leland M."/>
            <person name="Fieno A.M."/>
            <person name="Begley W.M."/>
            <person name="Sun Y."/>
            <person name="Lacey M.P."/>
            <person name="Chaudhary T."/>
            <person name="Keough T."/>
            <person name="Chu L."/>
            <person name="Sears R."/>
            <person name="Yuan B."/>
            <person name="Dawson T.L.Jr."/>
        </authorList>
    </citation>
    <scope>NUCLEOTIDE SEQUENCE [LARGE SCALE GENOMIC DNA]</scope>
    <source>
        <strain evidence="11">ATCC MYA-4612 / CBS 7966</strain>
    </source>
</reference>
<dbReference type="EMBL" id="AAYY01000004">
    <property type="protein sequence ID" value="EDP43993.1"/>
    <property type="molecule type" value="Genomic_DNA"/>
</dbReference>
<comment type="similarity">
    <text evidence="3">Belongs to the INCENP family.</text>
</comment>
<feature type="compositionally biased region" description="Low complexity" evidence="8">
    <location>
        <begin position="402"/>
        <end position="413"/>
    </location>
</feature>
<dbReference type="PANTHER" id="PTHR13142">
    <property type="entry name" value="INNER CENTROMERE PROTEIN"/>
    <property type="match status" value="1"/>
</dbReference>
<dbReference type="FunCoup" id="A8PXB4">
    <property type="interactions" value="23"/>
</dbReference>
<evidence type="ECO:0000256" key="3">
    <source>
        <dbReference type="ARBA" id="ARBA00010042"/>
    </source>
</evidence>
<accession>A8PXB4</accession>
<dbReference type="KEGG" id="mgl:MGL_1390"/>
<feature type="compositionally biased region" description="Low complexity" evidence="8">
    <location>
        <begin position="699"/>
        <end position="710"/>
    </location>
</feature>
<evidence type="ECO:0000259" key="9">
    <source>
        <dbReference type="Pfam" id="PF03941"/>
    </source>
</evidence>
<dbReference type="STRING" id="425265.A8PXB4"/>
<evidence type="ECO:0000256" key="8">
    <source>
        <dbReference type="SAM" id="MobiDB-lite"/>
    </source>
</evidence>
<dbReference type="GO" id="GO:0007059">
    <property type="term" value="P:chromosome segregation"/>
    <property type="evidence" value="ECO:0007669"/>
    <property type="project" value="UniProtKB-KW"/>
</dbReference>
<feature type="compositionally biased region" description="Basic and acidic residues" evidence="8">
    <location>
        <begin position="369"/>
        <end position="389"/>
    </location>
</feature>
<evidence type="ECO:0000256" key="4">
    <source>
        <dbReference type="ARBA" id="ARBA00022490"/>
    </source>
</evidence>
<feature type="compositionally biased region" description="Polar residues" evidence="8">
    <location>
        <begin position="488"/>
        <end position="508"/>
    </location>
</feature>
<feature type="domain" description="Inner centromere protein ARK-binding" evidence="9">
    <location>
        <begin position="882"/>
        <end position="927"/>
    </location>
</feature>
<evidence type="ECO:0000313" key="11">
    <source>
        <dbReference type="Proteomes" id="UP000008837"/>
    </source>
</evidence>
<evidence type="ECO:0000313" key="10">
    <source>
        <dbReference type="EMBL" id="EDP43993.1"/>
    </source>
</evidence>
<keyword evidence="6" id="KW-0206">Cytoskeleton</keyword>
<comment type="subcellular location">
    <subcellularLocation>
        <location evidence="2">Cytoplasm</location>
        <location evidence="2">Cytoskeleton</location>
        <location evidence="2">Spindle</location>
    </subcellularLocation>
    <subcellularLocation>
        <location evidence="1">Nucleus</location>
    </subcellularLocation>
</comment>
<name>A8PXB4_MALGO</name>
<feature type="compositionally biased region" description="Polar residues" evidence="8">
    <location>
        <begin position="187"/>
        <end position="211"/>
    </location>
</feature>
<feature type="compositionally biased region" description="Low complexity" evidence="8">
    <location>
        <begin position="727"/>
        <end position="741"/>
    </location>
</feature>
<organism evidence="10 11">
    <name type="scientific">Malassezia globosa (strain ATCC MYA-4612 / CBS 7966)</name>
    <name type="common">Dandruff-associated fungus</name>
    <dbReference type="NCBI Taxonomy" id="425265"/>
    <lineage>
        <taxon>Eukaryota</taxon>
        <taxon>Fungi</taxon>
        <taxon>Dikarya</taxon>
        <taxon>Basidiomycota</taxon>
        <taxon>Ustilaginomycotina</taxon>
        <taxon>Malasseziomycetes</taxon>
        <taxon>Malasseziales</taxon>
        <taxon>Malasseziaceae</taxon>
        <taxon>Malassezia</taxon>
    </lineage>
</organism>
<protein>
    <recommendedName>
        <fullName evidence="9">Inner centromere protein ARK-binding domain-containing protein</fullName>
    </recommendedName>
</protein>
<dbReference type="VEuPathDB" id="FungiDB:MGL_1390"/>
<dbReference type="OrthoDB" id="6123at2759"/>
<feature type="region of interest" description="Disordered" evidence="8">
    <location>
        <begin position="127"/>
        <end position="211"/>
    </location>
</feature>
<sequence length="990" mass="105425">MATSSSSSTVSTPLPAITPSTVVKQKRTLGSTTLRNTKKPEPKELSASASVSTSSQVPAAVPDAAAPATTSAETTVGTNADVGAIPTIPNSAKASKAPSRFRSSFLNKSLRHAIEEKHSSVSDLDAVLNEPSPFHDAADSHRSTDEPIEPSVPVASQETRRARASHTAHSSGPSLDALRTRLESVRRASTTPSTSAFGGNAIASTSERRGSTLSRSAFLDTHFSETSKLSTAMSSWDARNDVHVKTMSEIDADTRPAKHDEQDRTLRRHAMELESDAMQQIAVETAEEMTSDATPASAHESAAKADSQMARDSAFETMPGLALETASKMLPQMQQHPPQRHPSDTALEPAPKSQPAAKSELMSSAQTKNESHFQQEDLFDRVNDHRSEAAEVNTIPSSRPELAPADLMADAAAGSTSDRSAFAYNQPPSRSEISGSPTVVREEDRSIQITRSLADHQMTDSSSHASTALLPASPMSSPQRDHTEKTHSQPSVFQRPITSTTNSATSHIPTPKGRSPGRLREELLSPFRSRIADGSPSRSRLPVSPARLGTSKIPSPSGRKPVQMVDRRGVSPGLQSPASASVMRPASVADTRSVQPGFGSRIKGLFGLSTSSSRPASVLQNSTMTPHHAASVDLELSQPIPGSFQSDVPKPHLSASTSVVPPSHGSGRTTKASTPIKLKPWQSASTSSGHAMRPNSVQSSTRLASSTTASMNSSGGRISSNRKNSVQSSASASSQARPPQRISSVTRPAYAYDAHGKRRKLSQHPLSESTNQDDRVSSEDALKNKLTTSASKFSLSSSAAQPARPLTKTVRASNASITPRPPPTNASARVRTPAGGNTPSRAPAQPPRSSAISTNNVFQQKPAAQPVVGAAELMDAEDLPDVASEYSDSDDEACMRKRKLEPSWTRGRELEDLLLQQSTVDPDEIFGCQVGPVPLDAMLPPRKGDRRRMRHRTSSANWNGPDGLAQWEIDRYNERMGIRSSTATSSMSGS</sequence>
<keyword evidence="11" id="KW-1185">Reference proteome</keyword>
<keyword evidence="5" id="KW-0159">Chromosome partition</keyword>
<proteinExistence type="inferred from homology"/>
<dbReference type="AlphaFoldDB" id="A8PXB4"/>
<feature type="compositionally biased region" description="Low complexity" evidence="8">
    <location>
        <begin position="785"/>
        <end position="799"/>
    </location>
</feature>
<dbReference type="GeneID" id="5855514"/>
<dbReference type="GO" id="GO:0005634">
    <property type="term" value="C:nucleus"/>
    <property type="evidence" value="ECO:0007669"/>
    <property type="project" value="UniProtKB-SubCell"/>
</dbReference>
<dbReference type="PANTHER" id="PTHR13142:SF1">
    <property type="entry name" value="INNER CENTROMERE PROTEIN"/>
    <property type="match status" value="1"/>
</dbReference>
<feature type="compositionally biased region" description="Polar residues" evidence="8">
    <location>
        <begin position="608"/>
        <end position="625"/>
    </location>
</feature>
<dbReference type="GO" id="GO:0005819">
    <property type="term" value="C:spindle"/>
    <property type="evidence" value="ECO:0007669"/>
    <property type="project" value="UniProtKB-SubCell"/>
</dbReference>
<feature type="compositionally biased region" description="Basic and acidic residues" evidence="8">
    <location>
        <begin position="136"/>
        <end position="145"/>
    </location>
</feature>